<proteinExistence type="predicted"/>
<dbReference type="EMBL" id="BAAAZN010000001">
    <property type="protein sequence ID" value="GAA3522273.1"/>
    <property type="molecule type" value="Genomic_DNA"/>
</dbReference>
<protein>
    <recommendedName>
        <fullName evidence="3">Integrase catalytic domain-containing protein</fullName>
    </recommendedName>
</protein>
<dbReference type="RefSeq" id="WP_344854097.1">
    <property type="nucleotide sequence ID" value="NZ_BAAAZN010000001.1"/>
</dbReference>
<evidence type="ECO:0000313" key="1">
    <source>
        <dbReference type="EMBL" id="GAA3522273.1"/>
    </source>
</evidence>
<gene>
    <name evidence="1" type="ORF">GCM10022222_00040</name>
</gene>
<dbReference type="InterPro" id="IPR012337">
    <property type="entry name" value="RNaseH-like_sf"/>
</dbReference>
<dbReference type="InterPro" id="IPR036397">
    <property type="entry name" value="RNaseH_sf"/>
</dbReference>
<dbReference type="Gene3D" id="3.30.420.10">
    <property type="entry name" value="Ribonuclease H-like superfamily/Ribonuclease H"/>
    <property type="match status" value="1"/>
</dbReference>
<keyword evidence="2" id="KW-1185">Reference proteome</keyword>
<dbReference type="SUPFAM" id="SSF53098">
    <property type="entry name" value="Ribonuclease H-like"/>
    <property type="match status" value="1"/>
</dbReference>
<sequence>MWEILKTAGVDPAPHRTTVTWAVFLRLQTAAILAMDFIETVTFAGQCQYILAAVHQAGRRVRILGTIAHRTHAWVITQAVRDLLMDFEDTGGVARVRVLIRDRDAKYPALLDKILNGAGITTVLIGVGMPRVNAITERWVKTLRAELLGCTLIWNQTYLRHALREDERHQNLHRTHRSLAAAALLRARPGLREPDRFDRLAIRRRDCLGGVVHEYRNAA</sequence>
<accession>A0ABP6UTP4</accession>
<dbReference type="Proteomes" id="UP001500689">
    <property type="component" value="Unassembled WGS sequence"/>
</dbReference>
<evidence type="ECO:0008006" key="3">
    <source>
        <dbReference type="Google" id="ProtNLM"/>
    </source>
</evidence>
<reference evidence="2" key="1">
    <citation type="journal article" date="2019" name="Int. J. Syst. Evol. Microbiol.">
        <title>The Global Catalogue of Microorganisms (GCM) 10K type strain sequencing project: providing services to taxonomists for standard genome sequencing and annotation.</title>
        <authorList>
            <consortium name="The Broad Institute Genomics Platform"/>
            <consortium name="The Broad Institute Genome Sequencing Center for Infectious Disease"/>
            <person name="Wu L."/>
            <person name="Ma J."/>
        </authorList>
    </citation>
    <scope>NUCLEOTIDE SEQUENCE [LARGE SCALE GENOMIC DNA]</scope>
    <source>
        <strain evidence="2">JCM 16898</strain>
    </source>
</reference>
<name>A0ABP6UTP4_9PSEU</name>
<organism evidence="1 2">
    <name type="scientific">Amycolatopsis ultiminotia</name>
    <dbReference type="NCBI Taxonomy" id="543629"/>
    <lineage>
        <taxon>Bacteria</taxon>
        <taxon>Bacillati</taxon>
        <taxon>Actinomycetota</taxon>
        <taxon>Actinomycetes</taxon>
        <taxon>Pseudonocardiales</taxon>
        <taxon>Pseudonocardiaceae</taxon>
        <taxon>Amycolatopsis</taxon>
    </lineage>
</organism>
<evidence type="ECO:0000313" key="2">
    <source>
        <dbReference type="Proteomes" id="UP001500689"/>
    </source>
</evidence>
<comment type="caution">
    <text evidence="1">The sequence shown here is derived from an EMBL/GenBank/DDBJ whole genome shotgun (WGS) entry which is preliminary data.</text>
</comment>